<gene>
    <name evidence="1" type="ORF">FO059_17965</name>
</gene>
<sequence>MPHTTSNDQAAHPLHAAVDEWAHCADQITDGNLWTGFNCGEIETLAAVFRTAGHDDTAAFIVRMHREDDDEGDNENH</sequence>
<dbReference type="KEGG" id="toy:FO059_17965"/>
<reference evidence="1 2" key="2">
    <citation type="submission" date="2019-07" db="EMBL/GenBank/DDBJ databases">
        <authorList>
            <person name="Huang Y."/>
        </authorList>
    </citation>
    <scope>NUCLEOTIDE SEQUENCE [LARGE SCALE GENOMIC DNA]</scope>
    <source>
        <strain evidence="1 2">HY188</strain>
        <plasmid evidence="1 2">unnamed</plasmid>
    </source>
</reference>
<accession>A0A516X8S8</accession>
<dbReference type="EMBL" id="CP041766">
    <property type="protein sequence ID" value="QDQ99486.1"/>
    <property type="molecule type" value="Genomic_DNA"/>
</dbReference>
<name>A0A516X8S8_9ACTN</name>
<proteinExistence type="predicted"/>
<dbReference type="Proteomes" id="UP000317344">
    <property type="component" value="Plasmid unnamed"/>
</dbReference>
<keyword evidence="1" id="KW-0614">Plasmid</keyword>
<protein>
    <submittedName>
        <fullName evidence="1">Uncharacterized protein</fullName>
    </submittedName>
</protein>
<evidence type="ECO:0000313" key="1">
    <source>
        <dbReference type="EMBL" id="QDQ99486.1"/>
    </source>
</evidence>
<keyword evidence="2" id="KW-1185">Reference proteome</keyword>
<evidence type="ECO:0000313" key="2">
    <source>
        <dbReference type="Proteomes" id="UP000317344"/>
    </source>
</evidence>
<reference evidence="1 2" key="1">
    <citation type="submission" date="2019-07" db="EMBL/GenBank/DDBJ databases">
        <title>Tomitella cavernea sp. nov., an actinomycete isolated from soil.</title>
        <authorList>
            <person name="Cheng J."/>
        </authorList>
    </citation>
    <scope>NUCLEOTIDE SEQUENCE [LARGE SCALE GENOMIC DNA]</scope>
    <source>
        <strain evidence="1 2">HY188</strain>
        <plasmid evidence="1 2">unnamed</plasmid>
    </source>
</reference>
<dbReference type="AlphaFoldDB" id="A0A516X8S8"/>
<geneLocation type="plasmid" evidence="1">
    <name>unnamed</name>
</geneLocation>
<organism evidence="1 2">
    <name type="scientific">Tomitella fengzijianii</name>
    <dbReference type="NCBI Taxonomy" id="2597660"/>
    <lineage>
        <taxon>Bacteria</taxon>
        <taxon>Bacillati</taxon>
        <taxon>Actinomycetota</taxon>
        <taxon>Actinomycetes</taxon>
        <taxon>Mycobacteriales</taxon>
        <taxon>Tomitella</taxon>
    </lineage>
</organism>
<dbReference type="RefSeq" id="WP_143910889.1">
    <property type="nucleotide sequence ID" value="NZ_CP041766.1"/>
</dbReference>